<reference evidence="1" key="1">
    <citation type="submission" date="2018-03" db="EMBL/GenBank/DDBJ databases">
        <authorList>
            <person name="Guldener U."/>
        </authorList>
    </citation>
    <scope>NUCLEOTIDE SEQUENCE</scope>
</reference>
<evidence type="ECO:0000313" key="1">
    <source>
        <dbReference type="EMBL" id="SPJ82545.1"/>
    </source>
</evidence>
<accession>A0AAE8MGI1</accession>
<gene>
    <name evidence="1" type="ORF">FTOL_09950</name>
</gene>
<keyword evidence="2" id="KW-1185">Reference proteome</keyword>
<evidence type="ECO:0000313" key="2">
    <source>
        <dbReference type="Proteomes" id="UP001187734"/>
    </source>
</evidence>
<dbReference type="Proteomes" id="UP001187734">
    <property type="component" value="Unassembled WGS sequence"/>
</dbReference>
<sequence>MSNGPRDDDGGGKDLQKQGLGAHLPMGAQVFHADETCRGVVGLLWYDPSFESFAAKAIEESLTKMLYQKN</sequence>
<proteinExistence type="predicted"/>
<dbReference type="EMBL" id="ONZP01000367">
    <property type="protein sequence ID" value="SPJ82545.1"/>
    <property type="molecule type" value="Genomic_DNA"/>
</dbReference>
<dbReference type="AlphaFoldDB" id="A0AAE8MGI1"/>
<organism evidence="1 2">
    <name type="scientific">Fusarium torulosum</name>
    <dbReference type="NCBI Taxonomy" id="33205"/>
    <lineage>
        <taxon>Eukaryota</taxon>
        <taxon>Fungi</taxon>
        <taxon>Dikarya</taxon>
        <taxon>Ascomycota</taxon>
        <taxon>Pezizomycotina</taxon>
        <taxon>Sordariomycetes</taxon>
        <taxon>Hypocreomycetidae</taxon>
        <taxon>Hypocreales</taxon>
        <taxon>Nectriaceae</taxon>
        <taxon>Fusarium</taxon>
    </lineage>
</organism>
<name>A0AAE8MGI1_9HYPO</name>
<protein>
    <submittedName>
        <fullName evidence="1">Uncharacterized protein</fullName>
    </submittedName>
</protein>
<comment type="caution">
    <text evidence="1">The sequence shown here is derived from an EMBL/GenBank/DDBJ whole genome shotgun (WGS) entry which is preliminary data.</text>
</comment>